<comment type="caution">
    <text evidence="2">The sequence shown here is derived from an EMBL/GenBank/DDBJ whole genome shotgun (WGS) entry which is preliminary data.</text>
</comment>
<dbReference type="SUPFAM" id="SSF53300">
    <property type="entry name" value="vWA-like"/>
    <property type="match status" value="1"/>
</dbReference>
<dbReference type="RefSeq" id="WP_200595041.1">
    <property type="nucleotide sequence ID" value="NZ_JAEPBG010000010.1"/>
</dbReference>
<reference evidence="2" key="1">
    <citation type="submission" date="2021-01" db="EMBL/GenBank/DDBJ databases">
        <title>Genome sequence of strain Noviherbaspirillum sp. DKR-6.</title>
        <authorList>
            <person name="Chaudhary D.K."/>
        </authorList>
    </citation>
    <scope>NUCLEOTIDE SEQUENCE</scope>
    <source>
        <strain evidence="2">DKR-6</strain>
    </source>
</reference>
<name>A0A934T181_9BURK</name>
<dbReference type="InterPro" id="IPR036465">
    <property type="entry name" value="vWFA_dom_sf"/>
</dbReference>
<feature type="domain" description="VWFA" evidence="1">
    <location>
        <begin position="370"/>
        <end position="552"/>
    </location>
</feature>
<accession>A0A934T181</accession>
<dbReference type="AlphaFoldDB" id="A0A934T181"/>
<evidence type="ECO:0000313" key="3">
    <source>
        <dbReference type="Proteomes" id="UP000622890"/>
    </source>
</evidence>
<keyword evidence="3" id="KW-1185">Reference proteome</keyword>
<gene>
    <name evidence="2" type="ORF">JJB74_20680</name>
</gene>
<dbReference type="PANTHER" id="PTHR41248:SF1">
    <property type="entry name" value="NORD PROTEIN"/>
    <property type="match status" value="1"/>
</dbReference>
<sequence>MPVDFDAAARRLSPYLRALWGREIRLHPLARPLQQTRPYLSEIGIHLPQTWHAASGEAAFMLYRAAAAHAAAHLAYSHQRFARGSLKPIQIVLLGLLEDARIEALAIAAMPGLRRLWLGCFPDAGDDESFAGLMLRLSRALLDPTHEDGHPWIAKARRLVAASQRHGSDALALREVASLLGNDIGQMRLQFNAKTYAVEPPYRDDHGFLWDDGEAPSETRFEDVALADVSTEGAPQQRMPGAGQEELAAKLVGADMEESAAPARATLYPEWDSRLGALRPRWCSVIERPAPGIDPALLQAGMAQYESMAARLAAQIRARRSREPVHLRRQLDGERFDIDALIDAAIAFRSGTMPDARVHQRTLHRRRSLAVLVLLDLSASTCERMEEGTVLDAIREAAVLLADAMERNGDRFAIHGFRSAGRHELSYLRFKDFDARFDDLAMSRLAAMGGEQSTRIGAALRHAGRLLNGVRSEEKLILVVTDGEPHDIDVFHPGYLVEDARHAVAEVRAGGNHAFCVTVDGAAGAYARRMFGEGQYLVVKSAMELPERLPRLYLRLAG</sequence>
<dbReference type="InterPro" id="IPR002035">
    <property type="entry name" value="VWF_A"/>
</dbReference>
<organism evidence="2 3">
    <name type="scientific">Noviherbaspirillum pedocola</name>
    <dbReference type="NCBI Taxonomy" id="2801341"/>
    <lineage>
        <taxon>Bacteria</taxon>
        <taxon>Pseudomonadati</taxon>
        <taxon>Pseudomonadota</taxon>
        <taxon>Betaproteobacteria</taxon>
        <taxon>Burkholderiales</taxon>
        <taxon>Oxalobacteraceae</taxon>
        <taxon>Noviherbaspirillum</taxon>
    </lineage>
</organism>
<dbReference type="EMBL" id="JAEPBG010000010">
    <property type="protein sequence ID" value="MBK4737042.1"/>
    <property type="molecule type" value="Genomic_DNA"/>
</dbReference>
<dbReference type="Proteomes" id="UP000622890">
    <property type="component" value="Unassembled WGS sequence"/>
</dbReference>
<evidence type="ECO:0000313" key="2">
    <source>
        <dbReference type="EMBL" id="MBK4737042.1"/>
    </source>
</evidence>
<evidence type="ECO:0000259" key="1">
    <source>
        <dbReference type="PROSITE" id="PS50234"/>
    </source>
</evidence>
<dbReference type="InterPro" id="IPR051928">
    <property type="entry name" value="NorD/CobT"/>
</dbReference>
<dbReference type="PANTHER" id="PTHR41248">
    <property type="entry name" value="NORD PROTEIN"/>
    <property type="match status" value="1"/>
</dbReference>
<dbReference type="PROSITE" id="PS50234">
    <property type="entry name" value="VWFA"/>
    <property type="match status" value="1"/>
</dbReference>
<dbReference type="Pfam" id="PF13519">
    <property type="entry name" value="VWA_2"/>
    <property type="match status" value="1"/>
</dbReference>
<proteinExistence type="predicted"/>
<dbReference type="CDD" id="cd01454">
    <property type="entry name" value="vWA_norD_type"/>
    <property type="match status" value="1"/>
</dbReference>
<dbReference type="Gene3D" id="3.40.50.410">
    <property type="entry name" value="von Willebrand factor, type A domain"/>
    <property type="match status" value="1"/>
</dbReference>
<dbReference type="SMART" id="SM00327">
    <property type="entry name" value="VWA"/>
    <property type="match status" value="1"/>
</dbReference>
<protein>
    <submittedName>
        <fullName evidence="2">VWA domain-containing protein</fullName>
    </submittedName>
</protein>